<comment type="caution">
    <text evidence="1">The sequence shown here is derived from an EMBL/GenBank/DDBJ whole genome shotgun (WGS) entry which is preliminary data.</text>
</comment>
<dbReference type="RefSeq" id="WP_210311933.1">
    <property type="nucleotide sequence ID" value="NZ_JACHIJ010000002.1"/>
</dbReference>
<accession>A0A840MXU7</accession>
<evidence type="ECO:0000313" key="1">
    <source>
        <dbReference type="EMBL" id="MBB5051017.1"/>
    </source>
</evidence>
<proteinExistence type="predicted"/>
<dbReference type="Proteomes" id="UP000521227">
    <property type="component" value="Unassembled WGS sequence"/>
</dbReference>
<dbReference type="EMBL" id="JACHIJ010000002">
    <property type="protein sequence ID" value="MBB5051017.1"/>
    <property type="molecule type" value="Genomic_DNA"/>
</dbReference>
<name>A0A840MXU7_9BRAD</name>
<evidence type="ECO:0000313" key="2">
    <source>
        <dbReference type="Proteomes" id="UP000521227"/>
    </source>
</evidence>
<protein>
    <submittedName>
        <fullName evidence="1">Uncharacterized protein</fullName>
    </submittedName>
</protein>
<reference evidence="1 2" key="1">
    <citation type="submission" date="2020-08" db="EMBL/GenBank/DDBJ databases">
        <title>Genomic Encyclopedia of Type Strains, Phase IV (KMG-IV): sequencing the most valuable type-strain genomes for metagenomic binning, comparative biology and taxonomic classification.</title>
        <authorList>
            <person name="Goeker M."/>
        </authorList>
    </citation>
    <scope>NUCLEOTIDE SEQUENCE [LARGE SCALE GENOMIC DNA]</scope>
    <source>
        <strain evidence="1 2">DSM 17498</strain>
    </source>
</reference>
<sequence>MNVVTAACLPIDDRYDRTIRAWLLALLRYAITLDDEDRLVALAVASEIDKSGTRQSGDFRFFHRTSARLCEAMATPGRGSTDVLRCHLDRMSDQRMKRAFVAVLDLDLDQAVTQHVARALRGPERPDLWKGLNSKPAHQRI</sequence>
<gene>
    <name evidence="1" type="ORF">HNQ36_000971</name>
</gene>
<organism evidence="1 2">
    <name type="scientific">Afipia massiliensis</name>
    <dbReference type="NCBI Taxonomy" id="211460"/>
    <lineage>
        <taxon>Bacteria</taxon>
        <taxon>Pseudomonadati</taxon>
        <taxon>Pseudomonadota</taxon>
        <taxon>Alphaproteobacteria</taxon>
        <taxon>Hyphomicrobiales</taxon>
        <taxon>Nitrobacteraceae</taxon>
        <taxon>Afipia</taxon>
    </lineage>
</organism>
<dbReference type="AlphaFoldDB" id="A0A840MXU7"/>